<dbReference type="Pfam" id="PF04548">
    <property type="entry name" value="AIG1"/>
    <property type="match status" value="1"/>
</dbReference>
<dbReference type="FunFam" id="3.40.50.300:FF:000366">
    <property type="entry name" value="GTPase, IMAP family member 2"/>
    <property type="match status" value="1"/>
</dbReference>
<keyword evidence="4" id="KW-0175">Coiled coil</keyword>
<dbReference type="SUPFAM" id="SSF52540">
    <property type="entry name" value="P-loop containing nucleoside triphosphate hydrolases"/>
    <property type="match status" value="1"/>
</dbReference>
<dbReference type="PROSITE" id="PS51720">
    <property type="entry name" value="G_AIG1"/>
    <property type="match status" value="1"/>
</dbReference>
<sequence>MFSRYPAYGGSSGSAGTAAPTSSFPYQSTPRATTSMRGTQNHSFNPFNGAMPRAIEELRIVMVGKTGSGKSASGNTILGCESFESVMSPTSITDECSKARATVDGQDVVVIDTPGLFDTRHGVNTTCRHISQCISYASPGPHVFLIVIGLGRFTEEEMKTVQQIQELFGQAADRYSMVLFTRGDDLRGKTIKEFIGRSPELQDLVARCHGQYHVFNNNLQTGPQVTELLQKIRNIVWNNGGSHYTSKMFQEAERLVNEEKQRILIEKEAEIRIEKEQLRNEMQAVYKEQLRNLKEHFKAERMEDRRIREEENQAMQTRLAELTREGERFINAKVEMEVERHRGKQNMELVAASERQDRDQMQEQMRNMFMAISMQNQQNMMAMQTQQQQHQWELERQRMEMQQREESAKRERELDRARWEAEKAELLRAQYERDLKAKEKALEEKYEREARDKAEKRNPVKEFFCNVAETVVDGAVGVWNTGVSFVKGLFS</sequence>
<evidence type="ECO:0000313" key="8">
    <source>
        <dbReference type="Proteomes" id="UP000265080"/>
    </source>
</evidence>
<feature type="region of interest" description="Disordered" evidence="5">
    <location>
        <begin position="1"/>
        <end position="48"/>
    </location>
</feature>
<dbReference type="Proteomes" id="UP000265080">
    <property type="component" value="Chromosome 2"/>
</dbReference>
<organism evidence="7 8">
    <name type="scientific">Amphiprion percula</name>
    <name type="common">Orange clownfish</name>
    <name type="synonym">Lutjanus percula</name>
    <dbReference type="NCBI Taxonomy" id="161767"/>
    <lineage>
        <taxon>Eukaryota</taxon>
        <taxon>Metazoa</taxon>
        <taxon>Chordata</taxon>
        <taxon>Craniata</taxon>
        <taxon>Vertebrata</taxon>
        <taxon>Euteleostomi</taxon>
        <taxon>Actinopterygii</taxon>
        <taxon>Neopterygii</taxon>
        <taxon>Teleostei</taxon>
        <taxon>Neoteleostei</taxon>
        <taxon>Acanthomorphata</taxon>
        <taxon>Ovalentaria</taxon>
        <taxon>Pomacentridae</taxon>
        <taxon>Amphiprion</taxon>
    </lineage>
</organism>
<dbReference type="PANTHER" id="PTHR10903">
    <property type="entry name" value="GTPASE, IMAP FAMILY MEMBER-RELATED"/>
    <property type="match status" value="1"/>
</dbReference>
<dbReference type="PANTHER" id="PTHR10903:SF112">
    <property type="entry name" value="SI:CH211-113E8.5"/>
    <property type="match status" value="1"/>
</dbReference>
<evidence type="ECO:0000259" key="6">
    <source>
        <dbReference type="PROSITE" id="PS51720"/>
    </source>
</evidence>
<feature type="compositionally biased region" description="Low complexity" evidence="5">
    <location>
        <begin position="1"/>
        <end position="23"/>
    </location>
</feature>
<dbReference type="GO" id="GO:0005525">
    <property type="term" value="F:GTP binding"/>
    <property type="evidence" value="ECO:0007669"/>
    <property type="project" value="UniProtKB-KW"/>
</dbReference>
<dbReference type="STRING" id="161767.ENSAPEP00000007692"/>
<feature type="compositionally biased region" description="Polar residues" evidence="5">
    <location>
        <begin position="24"/>
        <end position="46"/>
    </location>
</feature>
<dbReference type="AlphaFoldDB" id="A0A3P8S6F3"/>
<feature type="domain" description="AIG1-type G" evidence="6">
    <location>
        <begin position="55"/>
        <end position="253"/>
    </location>
</feature>
<reference evidence="7" key="2">
    <citation type="submission" date="2025-08" db="UniProtKB">
        <authorList>
            <consortium name="Ensembl"/>
        </authorList>
    </citation>
    <scope>IDENTIFICATION</scope>
</reference>
<reference evidence="7" key="3">
    <citation type="submission" date="2025-09" db="UniProtKB">
        <authorList>
            <consortium name="Ensembl"/>
        </authorList>
    </citation>
    <scope>IDENTIFICATION</scope>
</reference>
<proteinExistence type="inferred from homology"/>
<evidence type="ECO:0000256" key="4">
    <source>
        <dbReference type="SAM" id="Coils"/>
    </source>
</evidence>
<evidence type="ECO:0000313" key="7">
    <source>
        <dbReference type="Ensembl" id="ENSAPEP00000007692.1"/>
    </source>
</evidence>
<evidence type="ECO:0000256" key="5">
    <source>
        <dbReference type="SAM" id="MobiDB-lite"/>
    </source>
</evidence>
<keyword evidence="3" id="KW-0342">GTP-binding</keyword>
<evidence type="ECO:0000256" key="1">
    <source>
        <dbReference type="ARBA" id="ARBA00008535"/>
    </source>
</evidence>
<feature type="coiled-coil region" evidence="4">
    <location>
        <begin position="257"/>
        <end position="364"/>
    </location>
</feature>
<comment type="similarity">
    <text evidence="1">Belongs to the TRAFAC class TrmE-Era-EngA-EngB-Septin-like GTPase superfamily. AIG1/Toc34/Toc159-like paraseptin GTPase family. IAN subfamily.</text>
</comment>
<name>A0A3P8S6F3_AMPPE</name>
<protein>
    <recommendedName>
        <fullName evidence="6">AIG1-type G domain-containing protein</fullName>
    </recommendedName>
</protein>
<reference evidence="7 8" key="1">
    <citation type="submission" date="2018-03" db="EMBL/GenBank/DDBJ databases">
        <title>Finding Nemo's genes: A chromosome-scale reference assembly of the genome of the orange clownfish Amphiprion percula.</title>
        <authorList>
            <person name="Lehmann R."/>
        </authorList>
    </citation>
    <scope>NUCLEOTIDE SEQUENCE</scope>
</reference>
<accession>A0A3P8S6F3</accession>
<keyword evidence="8" id="KW-1185">Reference proteome</keyword>
<dbReference type="Gene3D" id="3.40.50.300">
    <property type="entry name" value="P-loop containing nucleotide triphosphate hydrolases"/>
    <property type="match status" value="1"/>
</dbReference>
<evidence type="ECO:0000256" key="2">
    <source>
        <dbReference type="ARBA" id="ARBA00022741"/>
    </source>
</evidence>
<feature type="coiled-coil region" evidence="4">
    <location>
        <begin position="391"/>
        <end position="452"/>
    </location>
</feature>
<evidence type="ECO:0000256" key="3">
    <source>
        <dbReference type="ARBA" id="ARBA00023134"/>
    </source>
</evidence>
<dbReference type="InterPro" id="IPR006703">
    <property type="entry name" value="G_AIG1"/>
</dbReference>
<dbReference type="Ensembl" id="ENSAPET00000007915.1">
    <property type="protein sequence ID" value="ENSAPEP00000007692.1"/>
    <property type="gene ID" value="ENSAPEG00000005551.1"/>
</dbReference>
<keyword evidence="2" id="KW-0547">Nucleotide-binding</keyword>
<dbReference type="InterPro" id="IPR027417">
    <property type="entry name" value="P-loop_NTPase"/>
</dbReference>
<dbReference type="GeneTree" id="ENSGT01120000271858"/>
<dbReference type="InterPro" id="IPR045058">
    <property type="entry name" value="GIMA/IAN/Toc"/>
</dbReference>
<dbReference type="CDD" id="cd01852">
    <property type="entry name" value="AIG1"/>
    <property type="match status" value="1"/>
</dbReference>